<reference evidence="3 4" key="1">
    <citation type="journal article" date="2016" name="Nat. Commun.">
        <title>Thousands of microbial genomes shed light on interconnected biogeochemical processes in an aquifer system.</title>
        <authorList>
            <person name="Anantharaman K."/>
            <person name="Brown C.T."/>
            <person name="Hug L.A."/>
            <person name="Sharon I."/>
            <person name="Castelle C.J."/>
            <person name="Probst A.J."/>
            <person name="Thomas B.C."/>
            <person name="Singh A."/>
            <person name="Wilkins M.J."/>
            <person name="Karaoz U."/>
            <person name="Brodie E.L."/>
            <person name="Williams K.H."/>
            <person name="Hubbard S.S."/>
            <person name="Banfield J.F."/>
        </authorList>
    </citation>
    <scope>NUCLEOTIDE SEQUENCE [LARGE SCALE GENOMIC DNA]</scope>
</reference>
<keyword evidence="2" id="KW-0812">Transmembrane</keyword>
<feature type="transmembrane region" description="Helical" evidence="2">
    <location>
        <begin position="153"/>
        <end position="171"/>
    </location>
</feature>
<keyword evidence="2" id="KW-1133">Transmembrane helix</keyword>
<dbReference type="Proteomes" id="UP000178849">
    <property type="component" value="Unassembled WGS sequence"/>
</dbReference>
<accession>A0A1G2BLB5</accession>
<keyword evidence="2" id="KW-0472">Membrane</keyword>
<organism evidence="3 4">
    <name type="scientific">Candidatus Komeilibacteria bacterium RIFCSPLOWO2_01_FULL_45_10</name>
    <dbReference type="NCBI Taxonomy" id="1798550"/>
    <lineage>
        <taxon>Bacteria</taxon>
        <taxon>Candidatus Komeiliibacteriota</taxon>
    </lineage>
</organism>
<sequence length="179" mass="20463">MNLHKRDLHYSSDEGFPWEKDSQTPTEIKESPEPVKSAGNFGELILGKNLNWYKEMTVWPMFILLILEIGIRVLQSKYLVTLNPAIFNWTINAARLILFVYLTLAAVRQFKADKKQTMLGAALGGIMVGLMLAIFQLFWYLELWTVFNLIGQPLLLGAEGLLISWLCLTLFKNLISKNN</sequence>
<proteinExistence type="predicted"/>
<dbReference type="EMBL" id="MHKL01000004">
    <property type="protein sequence ID" value="OGY89961.1"/>
    <property type="molecule type" value="Genomic_DNA"/>
</dbReference>
<dbReference type="AlphaFoldDB" id="A0A1G2BLB5"/>
<evidence type="ECO:0000256" key="2">
    <source>
        <dbReference type="SAM" id="Phobius"/>
    </source>
</evidence>
<feature type="transmembrane region" description="Helical" evidence="2">
    <location>
        <begin position="56"/>
        <end position="74"/>
    </location>
</feature>
<feature type="transmembrane region" description="Helical" evidence="2">
    <location>
        <begin position="119"/>
        <end position="141"/>
    </location>
</feature>
<evidence type="ECO:0000256" key="1">
    <source>
        <dbReference type="SAM" id="MobiDB-lite"/>
    </source>
</evidence>
<gene>
    <name evidence="3" type="ORF">A2927_02680</name>
</gene>
<name>A0A1G2BLB5_9BACT</name>
<dbReference type="STRING" id="1798550.A2927_02680"/>
<comment type="caution">
    <text evidence="3">The sequence shown here is derived from an EMBL/GenBank/DDBJ whole genome shotgun (WGS) entry which is preliminary data.</text>
</comment>
<feature type="compositionally biased region" description="Basic and acidic residues" evidence="1">
    <location>
        <begin position="12"/>
        <end position="33"/>
    </location>
</feature>
<evidence type="ECO:0000313" key="4">
    <source>
        <dbReference type="Proteomes" id="UP000178849"/>
    </source>
</evidence>
<evidence type="ECO:0000313" key="3">
    <source>
        <dbReference type="EMBL" id="OGY89961.1"/>
    </source>
</evidence>
<protein>
    <submittedName>
        <fullName evidence="3">Uncharacterized protein</fullName>
    </submittedName>
</protein>
<feature type="region of interest" description="Disordered" evidence="1">
    <location>
        <begin position="12"/>
        <end position="35"/>
    </location>
</feature>
<feature type="transmembrane region" description="Helical" evidence="2">
    <location>
        <begin position="86"/>
        <end position="107"/>
    </location>
</feature>